<reference evidence="5" key="1">
    <citation type="submission" date="2023-08" db="EMBL/GenBank/DDBJ databases">
        <title>A de novo genome assembly of Solanum verrucosum Schlechtendal, a Mexican diploid species geographically isolated from the other diploid A-genome species in potato relatives.</title>
        <authorList>
            <person name="Hosaka K."/>
        </authorList>
    </citation>
    <scope>NUCLEOTIDE SEQUENCE</scope>
    <source>
        <tissue evidence="5">Young leaves</tissue>
    </source>
</reference>
<dbReference type="CDD" id="cd01837">
    <property type="entry name" value="SGNH_plant_lipase_like"/>
    <property type="match status" value="1"/>
</dbReference>
<dbReference type="Proteomes" id="UP001234989">
    <property type="component" value="Chromosome 2"/>
</dbReference>
<dbReference type="PANTHER" id="PTHR22835:SF683">
    <property type="entry name" value="OS05G0506800 PROTEIN"/>
    <property type="match status" value="1"/>
</dbReference>
<evidence type="ECO:0000256" key="3">
    <source>
        <dbReference type="ARBA" id="ARBA00022801"/>
    </source>
</evidence>
<evidence type="ECO:0000256" key="1">
    <source>
        <dbReference type="ARBA" id="ARBA00008668"/>
    </source>
</evidence>
<keyword evidence="2" id="KW-0732">Signal</keyword>
<dbReference type="AlphaFoldDB" id="A0AAF0TK60"/>
<keyword evidence="3" id="KW-0378">Hydrolase</keyword>
<dbReference type="InterPro" id="IPR036514">
    <property type="entry name" value="SGNH_hydro_sf"/>
</dbReference>
<accession>A0AAF0TK60</accession>
<comment type="similarity">
    <text evidence="1">Belongs to the 'GDSL' lipolytic enzyme family.</text>
</comment>
<evidence type="ECO:0008006" key="7">
    <source>
        <dbReference type="Google" id="ProtNLM"/>
    </source>
</evidence>
<name>A0AAF0TK60_SOLVR</name>
<keyword evidence="6" id="KW-1185">Reference proteome</keyword>
<proteinExistence type="inferred from homology"/>
<evidence type="ECO:0000256" key="4">
    <source>
        <dbReference type="ARBA" id="ARBA00023180"/>
    </source>
</evidence>
<keyword evidence="4" id="KW-0325">Glycoprotein</keyword>
<dbReference type="InterPro" id="IPR035669">
    <property type="entry name" value="SGNH_plant_lipase-like"/>
</dbReference>
<evidence type="ECO:0000313" key="5">
    <source>
        <dbReference type="EMBL" id="WMV15910.1"/>
    </source>
</evidence>
<organism evidence="5 6">
    <name type="scientific">Solanum verrucosum</name>
    <dbReference type="NCBI Taxonomy" id="315347"/>
    <lineage>
        <taxon>Eukaryota</taxon>
        <taxon>Viridiplantae</taxon>
        <taxon>Streptophyta</taxon>
        <taxon>Embryophyta</taxon>
        <taxon>Tracheophyta</taxon>
        <taxon>Spermatophyta</taxon>
        <taxon>Magnoliopsida</taxon>
        <taxon>eudicotyledons</taxon>
        <taxon>Gunneridae</taxon>
        <taxon>Pentapetalae</taxon>
        <taxon>asterids</taxon>
        <taxon>lamiids</taxon>
        <taxon>Solanales</taxon>
        <taxon>Solanaceae</taxon>
        <taxon>Solanoideae</taxon>
        <taxon>Solaneae</taxon>
        <taxon>Solanum</taxon>
    </lineage>
</organism>
<dbReference type="Pfam" id="PF00657">
    <property type="entry name" value="Lipase_GDSL"/>
    <property type="match status" value="1"/>
</dbReference>
<dbReference type="InterPro" id="IPR001087">
    <property type="entry name" value="GDSL"/>
</dbReference>
<dbReference type="GO" id="GO:0016788">
    <property type="term" value="F:hydrolase activity, acting on ester bonds"/>
    <property type="evidence" value="ECO:0007669"/>
    <property type="project" value="InterPro"/>
</dbReference>
<dbReference type="Gene3D" id="3.40.50.1110">
    <property type="entry name" value="SGNH hydrolase"/>
    <property type="match status" value="1"/>
</dbReference>
<evidence type="ECO:0000313" key="6">
    <source>
        <dbReference type="Proteomes" id="UP001234989"/>
    </source>
</evidence>
<dbReference type="SUPFAM" id="SSF52266">
    <property type="entry name" value="SGNH hydrolase"/>
    <property type="match status" value="1"/>
</dbReference>
<sequence length="461" mass="51759">MREREVAVVNVEENEVGDGARSWRLRGFSARSDALNIRGHLCHIFAYKNVFFFLLQIKNRLFVFVMTLKLVKWSFLFLVLNHNFQNIEGCFDSIISFGDSLADTVNKLHITLNKIPPSHFSLPPYGETFFHHPTGRFSDGRLVIDFIAESFGLPLVPPYLEGEDERNNVKFRQGVNFAVGGATALDSAYLLDKGVTSSNNVSLGTQLNWFKDMMSSFCKFPSECKEFLQNSLILMGEIGGNDFNYGFLGNSTKEEVESYVPAVIKTISSAIEELIELGASTLLVPGDLPIGCSSAYLTKFMHSDKGQYDPKTGCLNWLNKFSQQYNELLQKELHLLRDLYPTATIIYADYYNAAMQFYASPKSHGFRKGALVACCGAGGPYNFMFSTICGDPAARNICSDTSVYASWDGMHFTEASYKWIATGLLKGTFTFPPLPKICTDRFNPNVNQFYDSDLFGVRYKV</sequence>
<gene>
    <name evidence="5" type="ORF">MTR67_009295</name>
</gene>
<protein>
    <recommendedName>
        <fullName evidence="7">GDSL esterase/lipase</fullName>
    </recommendedName>
</protein>
<dbReference type="PANTHER" id="PTHR22835">
    <property type="entry name" value="ZINC FINGER FYVE DOMAIN CONTAINING PROTEIN"/>
    <property type="match status" value="1"/>
</dbReference>
<dbReference type="EMBL" id="CP133613">
    <property type="protein sequence ID" value="WMV15910.1"/>
    <property type="molecule type" value="Genomic_DNA"/>
</dbReference>
<evidence type="ECO:0000256" key="2">
    <source>
        <dbReference type="ARBA" id="ARBA00022729"/>
    </source>
</evidence>